<name>A0A9W4U7G6_9PLEO</name>
<protein>
    <submittedName>
        <fullName evidence="2">Uncharacterized protein</fullName>
    </submittedName>
</protein>
<comment type="caution">
    <text evidence="2">The sequence shown here is derived from an EMBL/GenBank/DDBJ whole genome shotgun (WGS) entry which is preliminary data.</text>
</comment>
<reference evidence="2" key="1">
    <citation type="submission" date="2023-01" db="EMBL/GenBank/DDBJ databases">
        <authorList>
            <person name="Van Ghelder C."/>
            <person name="Rancurel C."/>
        </authorList>
    </citation>
    <scope>NUCLEOTIDE SEQUENCE</scope>
    <source>
        <strain evidence="2">CNCM I-4278</strain>
    </source>
</reference>
<feature type="region of interest" description="Disordered" evidence="1">
    <location>
        <begin position="53"/>
        <end position="73"/>
    </location>
</feature>
<dbReference type="EMBL" id="CAOQHR010000002">
    <property type="protein sequence ID" value="CAI6312651.1"/>
    <property type="molecule type" value="Genomic_DNA"/>
</dbReference>
<dbReference type="OrthoDB" id="5429780at2759"/>
<accession>A0A9W4U7G6</accession>
<sequence length="134" mass="15259">MSDNTPESSPYHQSDAFVTIPDVLISHATLIYIGLSSEKADEIWGKWTNWPRDSDADPIRETDPDNGTISTKPNSEYFKLGSWEEVDESHVLHVGIDGRRRKAVQYVFNGDEEGIEWLEENGAQKIEAFPYTRD</sequence>
<evidence type="ECO:0000313" key="3">
    <source>
        <dbReference type="Proteomes" id="UP001152607"/>
    </source>
</evidence>
<feature type="compositionally biased region" description="Basic and acidic residues" evidence="1">
    <location>
        <begin position="53"/>
        <end position="63"/>
    </location>
</feature>
<organism evidence="2 3">
    <name type="scientific">Periconia digitata</name>
    <dbReference type="NCBI Taxonomy" id="1303443"/>
    <lineage>
        <taxon>Eukaryota</taxon>
        <taxon>Fungi</taxon>
        <taxon>Dikarya</taxon>
        <taxon>Ascomycota</taxon>
        <taxon>Pezizomycotina</taxon>
        <taxon>Dothideomycetes</taxon>
        <taxon>Pleosporomycetidae</taxon>
        <taxon>Pleosporales</taxon>
        <taxon>Massarineae</taxon>
        <taxon>Periconiaceae</taxon>
        <taxon>Periconia</taxon>
    </lineage>
</organism>
<dbReference type="AlphaFoldDB" id="A0A9W4U7G6"/>
<proteinExistence type="predicted"/>
<evidence type="ECO:0000313" key="2">
    <source>
        <dbReference type="EMBL" id="CAI6312651.1"/>
    </source>
</evidence>
<dbReference type="Proteomes" id="UP001152607">
    <property type="component" value="Unassembled WGS sequence"/>
</dbReference>
<gene>
    <name evidence="2" type="ORF">PDIGIT_LOCUS3277</name>
</gene>
<keyword evidence="3" id="KW-1185">Reference proteome</keyword>
<evidence type="ECO:0000256" key="1">
    <source>
        <dbReference type="SAM" id="MobiDB-lite"/>
    </source>
</evidence>